<dbReference type="PROSITE" id="PS50804">
    <property type="entry name" value="SCAN_BOX"/>
    <property type="match status" value="1"/>
</dbReference>
<dbReference type="PANTHER" id="PTHR45935:SF15">
    <property type="entry name" value="SCAN BOX DOMAIN-CONTAINING PROTEIN"/>
    <property type="match status" value="1"/>
</dbReference>
<evidence type="ECO:0000259" key="5">
    <source>
        <dbReference type="PROSITE" id="PS50804"/>
    </source>
</evidence>
<feature type="domain" description="C2H2-type" evidence="4">
    <location>
        <begin position="536"/>
        <end position="564"/>
    </location>
</feature>
<keyword evidence="1" id="KW-0539">Nucleus</keyword>
<evidence type="ECO:0000256" key="1">
    <source>
        <dbReference type="ARBA" id="ARBA00023242"/>
    </source>
</evidence>
<accession>A0ABM5FGU4</accession>
<dbReference type="CDD" id="cd07936">
    <property type="entry name" value="SCAN"/>
    <property type="match status" value="1"/>
</dbReference>
<evidence type="ECO:0000313" key="7">
    <source>
        <dbReference type="RefSeq" id="XP_072844610.1"/>
    </source>
</evidence>
<keyword evidence="6" id="KW-1185">Reference proteome</keyword>
<dbReference type="SUPFAM" id="SSF57667">
    <property type="entry name" value="beta-beta-alpha zinc fingers"/>
    <property type="match status" value="2"/>
</dbReference>
<feature type="compositionally biased region" description="Basic and acidic residues" evidence="3">
    <location>
        <begin position="1"/>
        <end position="12"/>
    </location>
</feature>
<dbReference type="SMART" id="SM00431">
    <property type="entry name" value="SCAN"/>
    <property type="match status" value="1"/>
</dbReference>
<dbReference type="InterPro" id="IPR003309">
    <property type="entry name" value="SCAN_dom"/>
</dbReference>
<dbReference type="Gene3D" id="3.30.160.60">
    <property type="entry name" value="Classic Zinc Finger"/>
    <property type="match status" value="3"/>
</dbReference>
<feature type="region of interest" description="Disordered" evidence="3">
    <location>
        <begin position="1"/>
        <end position="20"/>
    </location>
</feature>
<evidence type="ECO:0000256" key="2">
    <source>
        <dbReference type="PROSITE-ProRule" id="PRU00042"/>
    </source>
</evidence>
<keyword evidence="2" id="KW-0862">Zinc</keyword>
<dbReference type="SUPFAM" id="SSF47353">
    <property type="entry name" value="Retrovirus capsid dimerization domain-like"/>
    <property type="match status" value="1"/>
</dbReference>
<feature type="domain" description="SCAN box" evidence="5">
    <location>
        <begin position="222"/>
        <end position="303"/>
    </location>
</feature>
<dbReference type="InterPro" id="IPR036236">
    <property type="entry name" value="Znf_C2H2_sf"/>
</dbReference>
<feature type="domain" description="C2H2-type" evidence="4">
    <location>
        <begin position="508"/>
        <end position="535"/>
    </location>
</feature>
<dbReference type="GeneID" id="140704031"/>
<dbReference type="Pfam" id="PF00096">
    <property type="entry name" value="zf-C2H2"/>
    <property type="match status" value="2"/>
</dbReference>
<dbReference type="PROSITE" id="PS50157">
    <property type="entry name" value="ZINC_FINGER_C2H2_2"/>
    <property type="match status" value="3"/>
</dbReference>
<dbReference type="InterPro" id="IPR013087">
    <property type="entry name" value="Znf_C2H2_type"/>
</dbReference>
<keyword evidence="2" id="KW-0479">Metal-binding</keyword>
<feature type="domain" description="C2H2-type" evidence="4">
    <location>
        <begin position="480"/>
        <end position="507"/>
    </location>
</feature>
<organism evidence="6 7">
    <name type="scientific">Pogona vitticeps</name>
    <name type="common">central bearded dragon</name>
    <dbReference type="NCBI Taxonomy" id="103695"/>
    <lineage>
        <taxon>Eukaryota</taxon>
        <taxon>Metazoa</taxon>
        <taxon>Chordata</taxon>
        <taxon>Craniata</taxon>
        <taxon>Vertebrata</taxon>
        <taxon>Euteleostomi</taxon>
        <taxon>Lepidosauria</taxon>
        <taxon>Squamata</taxon>
        <taxon>Bifurcata</taxon>
        <taxon>Unidentata</taxon>
        <taxon>Episquamata</taxon>
        <taxon>Toxicofera</taxon>
        <taxon>Iguania</taxon>
        <taxon>Acrodonta</taxon>
        <taxon>Agamidae</taxon>
        <taxon>Amphibolurinae</taxon>
        <taxon>Pogona</taxon>
    </lineage>
</organism>
<evidence type="ECO:0000313" key="6">
    <source>
        <dbReference type="Proteomes" id="UP001652642"/>
    </source>
</evidence>
<gene>
    <name evidence="7" type="primary">LOC140704031</name>
</gene>
<dbReference type="RefSeq" id="XP_072844610.1">
    <property type="nucleotide sequence ID" value="XM_072988509.1"/>
</dbReference>
<dbReference type="InterPro" id="IPR050916">
    <property type="entry name" value="SCAN-C2H2_zinc_finger"/>
</dbReference>
<dbReference type="SMART" id="SM00355">
    <property type="entry name" value="ZnF_C2H2"/>
    <property type="match status" value="3"/>
</dbReference>
<dbReference type="Gene3D" id="1.10.4020.10">
    <property type="entry name" value="DNA breaking-rejoining enzymes"/>
    <property type="match status" value="1"/>
</dbReference>
<name>A0ABM5FGU4_9SAUR</name>
<feature type="compositionally biased region" description="Basic and acidic residues" evidence="3">
    <location>
        <begin position="77"/>
        <end position="104"/>
    </location>
</feature>
<keyword evidence="2" id="KW-0863">Zinc-finger</keyword>
<protein>
    <submittedName>
        <fullName evidence="7">Uncharacterized protein</fullName>
    </submittedName>
</protein>
<feature type="region of interest" description="Disordered" evidence="3">
    <location>
        <begin position="417"/>
        <end position="448"/>
    </location>
</feature>
<dbReference type="PROSITE" id="PS00028">
    <property type="entry name" value="ZINC_FINGER_C2H2_1"/>
    <property type="match status" value="2"/>
</dbReference>
<sequence length="608" mass="69148">MKGRRCGCEPGRRSLPASGSPASLAWWRNLISGYFICWCPGVGREGRSRAGSPKVSGQPLQGEETKGIMMMEEEEDLGRAEEGKRREGGLRGDHAVQSESEGELRAEMALKPIKQEPEEEERQQQRWEAQWQEFLKSLQAPYLGRKYPQLPPSRLGEGPTTFQSSFQGTDQAAPWPGRECGIQNLPSRTKEAHKVWDVSLDSSAAVKEELDEDDSIVSEVHRRRFRRFCYWEAEGPREVCWQLLQLCRQWLKPETRSKEQIVELITLEQFLRVLPVEVQSRVRQGGPETCAQAVVLAEDFIQERERKEGQYLEPFEEVISHCPKIEKDPSDAEEMQLTKGAKLEKDGEADMFSNVAMNENQPERHEYVAATKMTLEDQDFQPERPQNVKECENSLEKATRTLCQVPILDEKLVSQQRLEQPQENLPGKAPVQTTDGKDGGDRSVNQSRERISECIPGKIISEWEENFGPTLAAPAMTSSYECCYCGKRWPCQYQLRHHINIHTGERPHKCMDCGKSFSTSSNLSQHKSVHTRERPYICKDCGKSYCRWASLVQHEREACQKGSHISVPAVGYVVLENCTLLYMKKSTQGRRNRLIAPKGGEAPLATQP</sequence>
<feature type="compositionally biased region" description="Basic and acidic residues" evidence="3">
    <location>
        <begin position="435"/>
        <end position="448"/>
    </location>
</feature>
<reference evidence="7" key="2">
    <citation type="submission" date="2025-08" db="UniProtKB">
        <authorList>
            <consortium name="RefSeq"/>
        </authorList>
    </citation>
    <scope>IDENTIFICATION</scope>
</reference>
<proteinExistence type="predicted"/>
<feature type="region of interest" description="Disordered" evidence="3">
    <location>
        <begin position="47"/>
        <end position="104"/>
    </location>
</feature>
<evidence type="ECO:0000256" key="3">
    <source>
        <dbReference type="SAM" id="MobiDB-lite"/>
    </source>
</evidence>
<dbReference type="Pfam" id="PF02023">
    <property type="entry name" value="SCAN"/>
    <property type="match status" value="1"/>
</dbReference>
<reference evidence="6" key="1">
    <citation type="submission" date="2025-05" db="UniProtKB">
        <authorList>
            <consortium name="RefSeq"/>
        </authorList>
    </citation>
    <scope>NUCLEOTIDE SEQUENCE [LARGE SCALE GENOMIC DNA]</scope>
</reference>
<dbReference type="PANTHER" id="PTHR45935">
    <property type="entry name" value="PROTEIN ZBED8-RELATED"/>
    <property type="match status" value="1"/>
</dbReference>
<dbReference type="InterPro" id="IPR038269">
    <property type="entry name" value="SCAN_sf"/>
</dbReference>
<evidence type="ECO:0000259" key="4">
    <source>
        <dbReference type="PROSITE" id="PS50157"/>
    </source>
</evidence>
<dbReference type="Proteomes" id="UP001652642">
    <property type="component" value="Chromosome 2"/>
</dbReference>